<dbReference type="CDD" id="cd24023">
    <property type="entry name" value="ASKHA_NBD_ParM_Alp7A-like"/>
    <property type="match status" value="1"/>
</dbReference>
<evidence type="ECO:0000313" key="3">
    <source>
        <dbReference type="Proteomes" id="UP000199544"/>
    </source>
</evidence>
<feature type="domain" description="Alp7A-like C-terminal" evidence="1">
    <location>
        <begin position="218"/>
        <end position="371"/>
    </location>
</feature>
<reference evidence="3" key="1">
    <citation type="submission" date="2016-10" db="EMBL/GenBank/DDBJ databases">
        <authorList>
            <person name="Varghese N."/>
            <person name="Submissions S."/>
        </authorList>
    </citation>
    <scope>NUCLEOTIDE SEQUENCE [LARGE SCALE GENOMIC DNA]</scope>
    <source>
        <strain evidence="3">CGMCC 1.6854</strain>
    </source>
</reference>
<dbReference type="EMBL" id="FNHW01000005">
    <property type="protein sequence ID" value="SDN47078.1"/>
    <property type="molecule type" value="Genomic_DNA"/>
</dbReference>
<dbReference type="AlphaFoldDB" id="A0A1H0BNC7"/>
<dbReference type="Gene3D" id="3.30.420.40">
    <property type="match status" value="2"/>
</dbReference>
<gene>
    <name evidence="2" type="ORF">SAMN04488137_4579</name>
</gene>
<dbReference type="Proteomes" id="UP000199544">
    <property type="component" value="Unassembled WGS sequence"/>
</dbReference>
<dbReference type="OrthoDB" id="1922752at2"/>
<dbReference type="STRING" id="459525.SAMN04488137_4579"/>
<evidence type="ECO:0000313" key="2">
    <source>
        <dbReference type="EMBL" id="SDN47078.1"/>
    </source>
</evidence>
<dbReference type="InterPro" id="IPR054368">
    <property type="entry name" value="Alp7A-like_C"/>
</dbReference>
<accession>A0A1H0BNC7</accession>
<organism evidence="2 3">
    <name type="scientific">Fictibacillus solisalsi</name>
    <dbReference type="NCBI Taxonomy" id="459525"/>
    <lineage>
        <taxon>Bacteria</taxon>
        <taxon>Bacillati</taxon>
        <taxon>Bacillota</taxon>
        <taxon>Bacilli</taxon>
        <taxon>Bacillales</taxon>
        <taxon>Fictibacillaceae</taxon>
        <taxon>Fictibacillus</taxon>
    </lineage>
</organism>
<keyword evidence="3" id="KW-1185">Reference proteome</keyword>
<dbReference type="Pfam" id="PF22128">
    <property type="entry name" value="Alp7A_like_C"/>
    <property type="match status" value="1"/>
</dbReference>
<dbReference type="RefSeq" id="WP_090238660.1">
    <property type="nucleotide sequence ID" value="NZ_FNHW01000005.1"/>
</dbReference>
<protein>
    <submittedName>
        <fullName evidence="2">Plasmid segregation protein ParM</fullName>
    </submittedName>
</protein>
<name>A0A1H0BNC7_9BACL</name>
<proteinExistence type="predicted"/>
<sequence length="405" mass="46424">MNVERFLADFGNSTSNFLVDGYYFEIPTCVAEISKEEAEGYFTNAVEDVDDLLDRLIISTVVNNEEKYYMVGKLAKLNPYANSHVGKMHDKITSPIPYAVFLAAVSYYFKLKNDNDENKAEIVIDSELMMLPIWLLMEESKFSVAQNKMAQRFEGEHNVVLLTKGMETELTIIVKQTKCYIESEVARWALKYKLINDEENNATRIDKRKEAKTFEDAETVFVDIGGGSTDAVLLAKGLNTPTSKESFKVINVDPYLGRLDKLLKEKLIRYFKDLRRLENFIVENYSNQKYILKNENTGEKQDITLPITEMLKEYAKLLVYKVSEAFNTDGERKKYVYFGGEAPILAPYIKEAIKQATNEDILERNHFFLNELLGDDTEIFKPTARTINLAALEILSLNARKSITK</sequence>
<evidence type="ECO:0000259" key="1">
    <source>
        <dbReference type="Pfam" id="PF22128"/>
    </source>
</evidence>